<feature type="compositionally biased region" description="Basic and acidic residues" evidence="1">
    <location>
        <begin position="237"/>
        <end position="248"/>
    </location>
</feature>
<proteinExistence type="predicted"/>
<feature type="region of interest" description="Disordered" evidence="1">
    <location>
        <begin position="137"/>
        <end position="156"/>
    </location>
</feature>
<gene>
    <name evidence="3" type="ORF">PTTW11_04605</name>
</gene>
<dbReference type="Proteomes" id="UP000472372">
    <property type="component" value="Chromosome 4"/>
</dbReference>
<feature type="compositionally biased region" description="Basic and acidic residues" evidence="1">
    <location>
        <begin position="31"/>
        <end position="46"/>
    </location>
</feature>
<organism evidence="3 4">
    <name type="scientific">Pyrenophora teres f. teres</name>
    <dbReference type="NCBI Taxonomy" id="97479"/>
    <lineage>
        <taxon>Eukaryota</taxon>
        <taxon>Fungi</taxon>
        <taxon>Dikarya</taxon>
        <taxon>Ascomycota</taxon>
        <taxon>Pezizomycotina</taxon>
        <taxon>Dothideomycetes</taxon>
        <taxon>Pleosporomycetidae</taxon>
        <taxon>Pleosporales</taxon>
        <taxon>Pleosporineae</taxon>
        <taxon>Pleosporaceae</taxon>
        <taxon>Pyrenophora</taxon>
    </lineage>
</organism>
<feature type="compositionally biased region" description="Pro residues" evidence="1">
    <location>
        <begin position="47"/>
        <end position="58"/>
    </location>
</feature>
<feature type="region of interest" description="Disordered" evidence="1">
    <location>
        <begin position="344"/>
        <end position="372"/>
    </location>
</feature>
<dbReference type="AlphaFoldDB" id="A0A6S6W1L8"/>
<feature type="compositionally biased region" description="Low complexity" evidence="1">
    <location>
        <begin position="108"/>
        <end position="123"/>
    </location>
</feature>
<evidence type="ECO:0000256" key="1">
    <source>
        <dbReference type="SAM" id="MobiDB-lite"/>
    </source>
</evidence>
<keyword evidence="2" id="KW-1133">Transmembrane helix</keyword>
<name>A0A6S6W1L8_9PLEO</name>
<feature type="transmembrane region" description="Helical" evidence="2">
    <location>
        <begin position="164"/>
        <end position="187"/>
    </location>
</feature>
<keyword evidence="2" id="KW-0472">Membrane</keyword>
<keyword evidence="2" id="KW-0812">Transmembrane</keyword>
<protein>
    <submittedName>
        <fullName evidence="3">DUF4448 domain containing protein</fullName>
    </submittedName>
</protein>
<feature type="region of interest" description="Disordered" evidence="1">
    <location>
        <begin position="288"/>
        <end position="321"/>
    </location>
</feature>
<evidence type="ECO:0000256" key="2">
    <source>
        <dbReference type="SAM" id="Phobius"/>
    </source>
</evidence>
<evidence type="ECO:0000313" key="3">
    <source>
        <dbReference type="EMBL" id="CAE7030609.1"/>
    </source>
</evidence>
<feature type="compositionally biased region" description="Pro residues" evidence="1">
    <location>
        <begin position="1"/>
        <end position="12"/>
    </location>
</feature>
<feature type="region of interest" description="Disordered" evidence="1">
    <location>
        <begin position="233"/>
        <end position="252"/>
    </location>
</feature>
<feature type="compositionally biased region" description="Polar residues" evidence="1">
    <location>
        <begin position="61"/>
        <end position="70"/>
    </location>
</feature>
<evidence type="ECO:0000313" key="4">
    <source>
        <dbReference type="Proteomes" id="UP000472372"/>
    </source>
</evidence>
<accession>A0A6S6W1L8</accession>
<sequence length="389" mass="42001">MAPQPPQPPPPSQEGRKKKDDKDDKDDRDDKDDKDNKNDKGEKGEKQPPPPRITPPIVPAANTSPETTMLSPLLPPGEGQRPTNVPGARPEEHVPGFARPPYTPPFPATATQSASTSAATPSTGGLVNPLLSTTLTTIGTSTQTPDQPPPDSNWSKGGANHAPLYAAAAVVPVVVLGILGFVAFLCLRRRKKRKADAASIAAEAQAKEMKLEAEEPKVRGEQTVRRYMAPPLQAALHSEEKDQPRSELRPTSLWSQNHPIILGPIGSGSNGAYLTGMDTSDMVSITSNSHRRADPFADNSSFAEPPPPYRPHSAAPPSFMSTSRQSSLRMSIARANSRARFVGRSPFDNPLDDAVSNLSEPTIERDDDSMSAVSRLSYQRDPTMGRYMR</sequence>
<dbReference type="EMBL" id="HG992980">
    <property type="protein sequence ID" value="CAE7030609.1"/>
    <property type="molecule type" value="Genomic_DNA"/>
</dbReference>
<reference evidence="3" key="1">
    <citation type="submission" date="2021-02" db="EMBL/GenBank/DDBJ databases">
        <authorList>
            <person name="Syme A R."/>
            <person name="Syme A R."/>
            <person name="Moolhuijzen P."/>
        </authorList>
    </citation>
    <scope>NUCLEOTIDE SEQUENCE</scope>
    <source>
        <strain evidence="3">W1-1</strain>
    </source>
</reference>
<feature type="region of interest" description="Disordered" evidence="1">
    <location>
        <begin position="1"/>
        <end position="130"/>
    </location>
</feature>